<dbReference type="AlphaFoldDB" id="A0A6I2QYV7"/>
<protein>
    <submittedName>
        <fullName evidence="1">XRE family transcriptional regulator</fullName>
    </submittedName>
</protein>
<dbReference type="EMBL" id="WKPR01000004">
    <property type="protein sequence ID" value="MSB19011.1"/>
    <property type="molecule type" value="Genomic_DNA"/>
</dbReference>
<dbReference type="InterPro" id="IPR001387">
    <property type="entry name" value="Cro/C1-type_HTH"/>
</dbReference>
<sequence length="166" mass="18894">MGRYPTKAAGNRYYESRKNAAEHDERLTSREAAGELLGVSWSSLADYEWGLTKVPVDVVCRMADLYKDPSLLNWYCCKECPICRSEQLSTEMDDIRGIALRLMVDGDTEAISQVIAEIAKDGIISDDEKPRMQEAMKRLDEIGRIISELRLYCQKYLEEDDGDEQG</sequence>
<gene>
    <name evidence="1" type="ORF">GKE97_05705</name>
</gene>
<dbReference type="CDD" id="cd00093">
    <property type="entry name" value="HTH_XRE"/>
    <property type="match status" value="1"/>
</dbReference>
<evidence type="ECO:0000313" key="1">
    <source>
        <dbReference type="EMBL" id="MSB19011.1"/>
    </source>
</evidence>
<accession>A0A6I2QYV7</accession>
<dbReference type="Proteomes" id="UP000434475">
    <property type="component" value="Unassembled WGS sequence"/>
</dbReference>
<reference evidence="1 2" key="1">
    <citation type="journal article" date="2019" name="Nat. Med.">
        <title>A library of human gut bacterial isolates paired with longitudinal multiomics data enables mechanistic microbiome research.</title>
        <authorList>
            <person name="Poyet M."/>
            <person name="Groussin M."/>
            <person name="Gibbons S.M."/>
            <person name="Avila-Pacheco J."/>
            <person name="Jiang X."/>
            <person name="Kearney S.M."/>
            <person name="Perrotta A.R."/>
            <person name="Berdy B."/>
            <person name="Zhao S."/>
            <person name="Lieberman T.D."/>
            <person name="Swanson P.K."/>
            <person name="Smith M."/>
            <person name="Roesemann S."/>
            <person name="Alexander J.E."/>
            <person name="Rich S.A."/>
            <person name="Livny J."/>
            <person name="Vlamakis H."/>
            <person name="Clish C."/>
            <person name="Bullock K."/>
            <person name="Deik A."/>
            <person name="Scott J."/>
            <person name="Pierce K.A."/>
            <person name="Xavier R.J."/>
            <person name="Alm E.J."/>
        </authorList>
    </citation>
    <scope>NUCLEOTIDE SEQUENCE [LARGE SCALE GENOMIC DNA]</scope>
    <source>
        <strain evidence="1 2">BIOML-A2</strain>
    </source>
</reference>
<evidence type="ECO:0000313" key="2">
    <source>
        <dbReference type="Proteomes" id="UP000434475"/>
    </source>
</evidence>
<comment type="caution">
    <text evidence="1">The sequence shown here is derived from an EMBL/GenBank/DDBJ whole genome shotgun (WGS) entry which is preliminary data.</text>
</comment>
<dbReference type="RefSeq" id="WP_172697374.1">
    <property type="nucleotide sequence ID" value="NZ_WKPR01000004.1"/>
</dbReference>
<proteinExistence type="predicted"/>
<name>A0A6I2QYV7_FLAPL</name>
<organism evidence="1 2">
    <name type="scientific">Flavonifractor plautii</name>
    <name type="common">Fusobacterium plautii</name>
    <dbReference type="NCBI Taxonomy" id="292800"/>
    <lineage>
        <taxon>Bacteria</taxon>
        <taxon>Bacillati</taxon>
        <taxon>Bacillota</taxon>
        <taxon>Clostridia</taxon>
        <taxon>Eubacteriales</taxon>
        <taxon>Oscillospiraceae</taxon>
        <taxon>Flavonifractor</taxon>
    </lineage>
</organism>